<keyword evidence="1" id="KW-0805">Transcription regulation</keyword>
<dbReference type="Pfam" id="PF13377">
    <property type="entry name" value="Peripla_BP_3"/>
    <property type="match status" value="1"/>
</dbReference>
<gene>
    <name evidence="6" type="ORF">EM848_07785</name>
    <name evidence="5" type="ORF">EMO90_10105</name>
</gene>
<keyword evidence="8" id="KW-1185">Reference proteome</keyword>
<evidence type="ECO:0000313" key="7">
    <source>
        <dbReference type="Proteomes" id="UP000345527"/>
    </source>
</evidence>
<keyword evidence="2" id="KW-0238">DNA-binding</keyword>
<dbReference type="PANTHER" id="PTHR30146">
    <property type="entry name" value="LACI-RELATED TRANSCRIPTIONAL REPRESSOR"/>
    <property type="match status" value="1"/>
</dbReference>
<dbReference type="PROSITE" id="PS50932">
    <property type="entry name" value="HTH_LACI_2"/>
    <property type="match status" value="1"/>
</dbReference>
<protein>
    <submittedName>
        <fullName evidence="6">LacI family transcriptional regulator</fullName>
    </submittedName>
</protein>
<dbReference type="SMART" id="SM00354">
    <property type="entry name" value="HTH_LACI"/>
    <property type="match status" value="1"/>
</dbReference>
<dbReference type="InterPro" id="IPR000843">
    <property type="entry name" value="HTH_LacI"/>
</dbReference>
<evidence type="ECO:0000256" key="1">
    <source>
        <dbReference type="ARBA" id="ARBA00023015"/>
    </source>
</evidence>
<evidence type="ECO:0000313" key="6">
    <source>
        <dbReference type="EMBL" id="KAA8822896.1"/>
    </source>
</evidence>
<feature type="domain" description="HTH lacI-type" evidence="4">
    <location>
        <begin position="5"/>
        <end position="59"/>
    </location>
</feature>
<dbReference type="GO" id="GO:0003700">
    <property type="term" value="F:DNA-binding transcription factor activity"/>
    <property type="evidence" value="ECO:0007669"/>
    <property type="project" value="TreeGrafter"/>
</dbReference>
<dbReference type="InterPro" id="IPR046335">
    <property type="entry name" value="LacI/GalR-like_sensor"/>
</dbReference>
<dbReference type="SUPFAM" id="SSF53822">
    <property type="entry name" value="Periplasmic binding protein-like I"/>
    <property type="match status" value="1"/>
</dbReference>
<dbReference type="Gene3D" id="1.10.260.40">
    <property type="entry name" value="lambda repressor-like DNA-binding domains"/>
    <property type="match status" value="1"/>
</dbReference>
<reference evidence="7 8" key="1">
    <citation type="journal article" date="2019" name="Syst. Appl. Microbiol.">
        <title>Characterization of Bifidobacterium species in feaces of the Egyptian fruit bat: Description of B. vespertilionis sp. nov. and B. rousetti sp. nov.</title>
        <authorList>
            <person name="Modesto M."/>
            <person name="Satti M."/>
            <person name="Watanabe K."/>
            <person name="Puglisi E."/>
            <person name="Morelli L."/>
            <person name="Huang C.-H."/>
            <person name="Liou J.-S."/>
            <person name="Miyashita M."/>
            <person name="Tamura T."/>
            <person name="Saito S."/>
            <person name="Mori K."/>
            <person name="Huang L."/>
            <person name="Sciavilla P."/>
            <person name="Sandri C."/>
            <person name="Spiezio C."/>
            <person name="Vitali F."/>
            <person name="Cavalieri D."/>
            <person name="Perpetuini G."/>
            <person name="Tofalo R."/>
            <person name="Bonetti A."/>
            <person name="Arita M."/>
            <person name="Mattarelli P."/>
        </authorList>
    </citation>
    <scope>NUCLEOTIDE SEQUENCE [LARGE SCALE GENOMIC DNA]</scope>
    <source>
        <strain evidence="5 8">RST16</strain>
        <strain evidence="6 7">RST8</strain>
    </source>
</reference>
<dbReference type="Proteomes" id="UP000374630">
    <property type="component" value="Unassembled WGS sequence"/>
</dbReference>
<dbReference type="EMBL" id="RZNZ01000015">
    <property type="protein sequence ID" value="KAA8818416.1"/>
    <property type="molecule type" value="Genomic_DNA"/>
</dbReference>
<dbReference type="InterPro" id="IPR028082">
    <property type="entry name" value="Peripla_BP_I"/>
</dbReference>
<dbReference type="Pfam" id="PF00356">
    <property type="entry name" value="LacI"/>
    <property type="match status" value="1"/>
</dbReference>
<evidence type="ECO:0000313" key="5">
    <source>
        <dbReference type="EMBL" id="KAA8818416.1"/>
    </source>
</evidence>
<name>A0A5J5DTD8_9BIFI</name>
<dbReference type="SUPFAM" id="SSF47413">
    <property type="entry name" value="lambda repressor-like DNA-binding domains"/>
    <property type="match status" value="1"/>
</dbReference>
<keyword evidence="3" id="KW-0804">Transcription</keyword>
<evidence type="ECO:0000256" key="3">
    <source>
        <dbReference type="ARBA" id="ARBA00023163"/>
    </source>
</evidence>
<evidence type="ECO:0000259" key="4">
    <source>
        <dbReference type="PROSITE" id="PS50932"/>
    </source>
</evidence>
<accession>A0A5J5DTD8</accession>
<dbReference type="GO" id="GO:0000976">
    <property type="term" value="F:transcription cis-regulatory region binding"/>
    <property type="evidence" value="ECO:0007669"/>
    <property type="project" value="TreeGrafter"/>
</dbReference>
<dbReference type="OrthoDB" id="2854648at2"/>
<comment type="caution">
    <text evidence="6">The sequence shown here is derived from an EMBL/GenBank/DDBJ whole genome shotgun (WGS) entry which is preliminary data.</text>
</comment>
<dbReference type="AlphaFoldDB" id="A0A5J5DTD8"/>
<dbReference type="PANTHER" id="PTHR30146:SF109">
    <property type="entry name" value="HTH-TYPE TRANSCRIPTIONAL REGULATOR GALS"/>
    <property type="match status" value="1"/>
</dbReference>
<sequence>MSVVVTLKDVAAEAGVSPATVSYALRGGQYVSDRTAKKVREAADKLGYTTNVAARNLRYGKTGVIETVVRGLDLSSFYARMVTHVKKACADRGYQSLFMQTEMESDSVREAVSTLNNQSCDGLLLDVGLLTPHAVRSLSQNQAIVLLDDYSAKPLFDVIQVPRGEMTKLATEHLIALGCRNIALLGAPGEAERHLRHGRTSAMLHLKGFTEAMEEAGLDAGPEHQVQVFWRYFTGVDLGRDMAARGFDFDGVVCCNDALALGLIRGLADGGVQVPRDLKVMGVDGVSIGEFTVPRLSTVAVDMEDLAQKGIGMLVDRIEGKYDGKPRTMVAKYALAARESAGDAAEG</sequence>
<organism evidence="6 7">
    <name type="scientific">Bifidobacterium vespertilionis</name>
    <dbReference type="NCBI Taxonomy" id="2562524"/>
    <lineage>
        <taxon>Bacteria</taxon>
        <taxon>Bacillati</taxon>
        <taxon>Actinomycetota</taxon>
        <taxon>Actinomycetes</taxon>
        <taxon>Bifidobacteriales</taxon>
        <taxon>Bifidobacteriaceae</taxon>
        <taxon>Bifidobacterium</taxon>
    </lineage>
</organism>
<dbReference type="Proteomes" id="UP000345527">
    <property type="component" value="Unassembled WGS sequence"/>
</dbReference>
<dbReference type="PROSITE" id="PS00356">
    <property type="entry name" value="HTH_LACI_1"/>
    <property type="match status" value="1"/>
</dbReference>
<evidence type="ECO:0000256" key="2">
    <source>
        <dbReference type="ARBA" id="ARBA00023125"/>
    </source>
</evidence>
<dbReference type="CDD" id="cd01392">
    <property type="entry name" value="HTH_LacI"/>
    <property type="match status" value="1"/>
</dbReference>
<dbReference type="CDD" id="cd06267">
    <property type="entry name" value="PBP1_LacI_sugar_binding-like"/>
    <property type="match status" value="1"/>
</dbReference>
<dbReference type="InterPro" id="IPR010982">
    <property type="entry name" value="Lambda_DNA-bd_dom_sf"/>
</dbReference>
<dbReference type="Gene3D" id="3.40.50.2300">
    <property type="match status" value="2"/>
</dbReference>
<dbReference type="EMBL" id="RZOA01000014">
    <property type="protein sequence ID" value="KAA8822896.1"/>
    <property type="molecule type" value="Genomic_DNA"/>
</dbReference>
<proteinExistence type="predicted"/>
<evidence type="ECO:0000313" key="8">
    <source>
        <dbReference type="Proteomes" id="UP000374630"/>
    </source>
</evidence>